<feature type="transmembrane region" description="Helical" evidence="9">
    <location>
        <begin position="66"/>
        <end position="87"/>
    </location>
</feature>
<dbReference type="PANTHER" id="PTHR21716">
    <property type="entry name" value="TRANSMEMBRANE PROTEIN"/>
    <property type="match status" value="1"/>
</dbReference>
<keyword evidence="3" id="KW-0813">Transport</keyword>
<feature type="transmembrane region" description="Helical" evidence="9">
    <location>
        <begin position="43"/>
        <end position="60"/>
    </location>
</feature>
<feature type="transmembrane region" description="Helical" evidence="9">
    <location>
        <begin position="180"/>
        <end position="205"/>
    </location>
</feature>
<dbReference type="InterPro" id="IPR002549">
    <property type="entry name" value="AI-2E-like"/>
</dbReference>
<keyword evidence="7 9" id="KW-0472">Membrane</keyword>
<evidence type="ECO:0000256" key="5">
    <source>
        <dbReference type="ARBA" id="ARBA00022692"/>
    </source>
</evidence>
<evidence type="ECO:0000313" key="11">
    <source>
        <dbReference type="Proteomes" id="UP000515743"/>
    </source>
</evidence>
<keyword evidence="4" id="KW-1003">Cell membrane</keyword>
<sequence length="405" mass="43144">MVERVSTDNKAEANETDATPDLTPTETQPVDKSAVWARDGKSVAAWSLRFILTVLGLALAGKLLSYVWDGVLPVILAILVTTVLWPVNKWLFQHGFPRALAALTTLLGFFAIFGGVIVAMAPVVSKQVPVLVNQTEEGLQKLLDYLQGPPLNLQLSQMEAYTEDITKVLKEQSSNIASGVWTGVSAFGSVVVAVVIMFIVTFFLLKDGDSFLPWMRRYTGTKIGSHLTEVSSRIWNTLSGFIQAQATVSLVDAILIGGGLMILKVPLALVLAVITFFGGFIPIIGAFIAGALAVIIALVSNGLTNALLVLGLVILVQQLEGNVLQPMLQSKAMGLHAAVVLLSVTVGSAMAGILGAFLAVPVAATVAVIIRYHAETVALRAGEITADEMELESLEKDEIRTALSR</sequence>
<dbReference type="Proteomes" id="UP000515743">
    <property type="component" value="Chromosome"/>
</dbReference>
<accession>A0A7G7CSE8</accession>
<comment type="similarity">
    <text evidence="2">Belongs to the autoinducer-2 exporter (AI-2E) (TC 2.A.86) family.</text>
</comment>
<dbReference type="KEGG" id="cik:H0194_04430"/>
<evidence type="ECO:0000313" key="10">
    <source>
        <dbReference type="EMBL" id="QNE90514.1"/>
    </source>
</evidence>
<evidence type="ECO:0000256" key="4">
    <source>
        <dbReference type="ARBA" id="ARBA00022475"/>
    </source>
</evidence>
<feature type="transmembrane region" description="Helical" evidence="9">
    <location>
        <begin position="294"/>
        <end position="316"/>
    </location>
</feature>
<dbReference type="PANTHER" id="PTHR21716:SF53">
    <property type="entry name" value="PERMEASE PERM-RELATED"/>
    <property type="match status" value="1"/>
</dbReference>
<dbReference type="AlphaFoldDB" id="A0A7G7CSE8"/>
<dbReference type="GO" id="GO:0005886">
    <property type="term" value="C:plasma membrane"/>
    <property type="evidence" value="ECO:0007669"/>
    <property type="project" value="UniProtKB-SubCell"/>
</dbReference>
<gene>
    <name evidence="10" type="ORF">H0194_04430</name>
</gene>
<evidence type="ECO:0000256" key="9">
    <source>
        <dbReference type="SAM" id="Phobius"/>
    </source>
</evidence>
<feature type="transmembrane region" description="Helical" evidence="9">
    <location>
        <begin position="337"/>
        <end position="370"/>
    </location>
</feature>
<proteinExistence type="inferred from homology"/>
<reference evidence="10 11" key="1">
    <citation type="submission" date="2020-07" db="EMBL/GenBank/DDBJ databases">
        <title>Complete genome and description of Corynebacterium incognita strain Marseille-Q3630 sp. nov.</title>
        <authorList>
            <person name="Boxberger M."/>
        </authorList>
    </citation>
    <scope>NUCLEOTIDE SEQUENCE [LARGE SCALE GENOMIC DNA]</scope>
    <source>
        <strain evidence="10 11">Marseille-Q3630</strain>
    </source>
</reference>
<feature type="region of interest" description="Disordered" evidence="8">
    <location>
        <begin position="1"/>
        <end position="30"/>
    </location>
</feature>
<dbReference type="EMBL" id="CP059404">
    <property type="protein sequence ID" value="QNE90514.1"/>
    <property type="molecule type" value="Genomic_DNA"/>
</dbReference>
<protein>
    <submittedName>
        <fullName evidence="10">AI-2E family transporter</fullName>
    </submittedName>
</protein>
<evidence type="ECO:0000256" key="8">
    <source>
        <dbReference type="SAM" id="MobiDB-lite"/>
    </source>
</evidence>
<feature type="transmembrane region" description="Helical" evidence="9">
    <location>
        <begin position="267"/>
        <end position="288"/>
    </location>
</feature>
<feature type="compositionally biased region" description="Basic and acidic residues" evidence="8">
    <location>
        <begin position="1"/>
        <end position="13"/>
    </location>
</feature>
<comment type="subcellular location">
    <subcellularLocation>
        <location evidence="1">Cell membrane</location>
        <topology evidence="1">Multi-pass membrane protein</topology>
    </subcellularLocation>
</comment>
<keyword evidence="6 9" id="KW-1133">Transmembrane helix</keyword>
<organism evidence="10 11">
    <name type="scientific">Corynebacterium incognita</name>
    <dbReference type="NCBI Taxonomy" id="2754725"/>
    <lineage>
        <taxon>Bacteria</taxon>
        <taxon>Bacillati</taxon>
        <taxon>Actinomycetota</taxon>
        <taxon>Actinomycetes</taxon>
        <taxon>Mycobacteriales</taxon>
        <taxon>Corynebacteriaceae</taxon>
        <taxon>Corynebacterium</taxon>
    </lineage>
</organism>
<evidence type="ECO:0000256" key="6">
    <source>
        <dbReference type="ARBA" id="ARBA00022989"/>
    </source>
</evidence>
<name>A0A7G7CSE8_9CORY</name>
<evidence type="ECO:0000256" key="1">
    <source>
        <dbReference type="ARBA" id="ARBA00004651"/>
    </source>
</evidence>
<evidence type="ECO:0000256" key="3">
    <source>
        <dbReference type="ARBA" id="ARBA00022448"/>
    </source>
</evidence>
<evidence type="ECO:0000256" key="7">
    <source>
        <dbReference type="ARBA" id="ARBA00023136"/>
    </source>
</evidence>
<dbReference type="Pfam" id="PF01594">
    <property type="entry name" value="AI-2E_transport"/>
    <property type="match status" value="1"/>
</dbReference>
<keyword evidence="5 9" id="KW-0812">Transmembrane</keyword>
<feature type="transmembrane region" description="Helical" evidence="9">
    <location>
        <begin position="99"/>
        <end position="121"/>
    </location>
</feature>
<evidence type="ECO:0000256" key="2">
    <source>
        <dbReference type="ARBA" id="ARBA00009773"/>
    </source>
</evidence>
<keyword evidence="11" id="KW-1185">Reference proteome</keyword>
<dbReference type="GO" id="GO:0055085">
    <property type="term" value="P:transmembrane transport"/>
    <property type="evidence" value="ECO:0007669"/>
    <property type="project" value="TreeGrafter"/>
</dbReference>